<evidence type="ECO:0000256" key="3">
    <source>
        <dbReference type="ARBA" id="ARBA00012438"/>
    </source>
</evidence>
<protein>
    <recommendedName>
        <fullName evidence="3">histidine kinase</fullName>
        <ecNumber evidence="3">2.7.13.3</ecNumber>
    </recommendedName>
</protein>
<evidence type="ECO:0000313" key="13">
    <source>
        <dbReference type="Proteomes" id="UP000481872"/>
    </source>
</evidence>
<dbReference type="InterPro" id="IPR036890">
    <property type="entry name" value="HATPase_C_sf"/>
</dbReference>
<accession>A0A6M0H4G0</accession>
<proteinExistence type="predicted"/>
<evidence type="ECO:0000256" key="6">
    <source>
        <dbReference type="ARBA" id="ARBA00022692"/>
    </source>
</evidence>
<comment type="caution">
    <text evidence="12">The sequence shown here is derived from an EMBL/GenBank/DDBJ whole genome shotgun (WGS) entry which is preliminary data.</text>
</comment>
<dbReference type="InterPro" id="IPR050351">
    <property type="entry name" value="BphY/WalK/GraS-like"/>
</dbReference>
<evidence type="ECO:0000256" key="4">
    <source>
        <dbReference type="ARBA" id="ARBA00022475"/>
    </source>
</evidence>
<dbReference type="PRINTS" id="PR00344">
    <property type="entry name" value="BCTRLSENSOR"/>
</dbReference>
<comment type="catalytic activity">
    <reaction evidence="1">
        <text>ATP + protein L-histidine = ADP + protein N-phospho-L-histidine.</text>
        <dbReference type="EC" id="2.7.13.3"/>
    </reaction>
</comment>
<evidence type="ECO:0000256" key="5">
    <source>
        <dbReference type="ARBA" id="ARBA00022679"/>
    </source>
</evidence>
<dbReference type="SMART" id="SM00387">
    <property type="entry name" value="HATPase_c"/>
    <property type="match status" value="1"/>
</dbReference>
<reference evidence="12 13" key="1">
    <citation type="submission" date="2020-02" db="EMBL/GenBank/DDBJ databases">
        <title>Genome assembly of a novel Clostridium senegalense strain.</title>
        <authorList>
            <person name="Gupta T.B."/>
            <person name="Jauregui R."/>
            <person name="Maclean P."/>
            <person name="Nawarathana A."/>
            <person name="Brightwell G."/>
        </authorList>
    </citation>
    <scope>NUCLEOTIDE SEQUENCE [LARGE SCALE GENOMIC DNA]</scope>
    <source>
        <strain evidence="12 13">AGRFS4</strain>
    </source>
</reference>
<feature type="domain" description="Histidine kinase" evidence="11">
    <location>
        <begin position="17"/>
        <end position="226"/>
    </location>
</feature>
<gene>
    <name evidence="12" type="ORF">G3M99_12295</name>
</gene>
<evidence type="ECO:0000256" key="10">
    <source>
        <dbReference type="ARBA" id="ARBA00023136"/>
    </source>
</evidence>
<dbReference type="GO" id="GO:0005886">
    <property type="term" value="C:plasma membrane"/>
    <property type="evidence" value="ECO:0007669"/>
    <property type="project" value="UniProtKB-SubCell"/>
</dbReference>
<dbReference type="EC" id="2.7.13.3" evidence="3"/>
<evidence type="ECO:0000256" key="7">
    <source>
        <dbReference type="ARBA" id="ARBA00022777"/>
    </source>
</evidence>
<dbReference type="Pfam" id="PF02518">
    <property type="entry name" value="HATPase_c"/>
    <property type="match status" value="1"/>
</dbReference>
<dbReference type="PANTHER" id="PTHR45453">
    <property type="entry name" value="PHOSPHATE REGULON SENSOR PROTEIN PHOR"/>
    <property type="match status" value="1"/>
</dbReference>
<keyword evidence="6" id="KW-0812">Transmembrane</keyword>
<comment type="subcellular location">
    <subcellularLocation>
        <location evidence="2">Cell membrane</location>
        <topology evidence="2">Multi-pass membrane protein</topology>
    </subcellularLocation>
</comment>
<keyword evidence="13" id="KW-1185">Reference proteome</keyword>
<dbReference type="RefSeq" id="WP_162266739.1">
    <property type="nucleotide sequence ID" value="NZ_JAAGPU010000023.1"/>
</dbReference>
<keyword evidence="9" id="KW-0902">Two-component regulatory system</keyword>
<dbReference type="InterPro" id="IPR004358">
    <property type="entry name" value="Sig_transdc_His_kin-like_C"/>
</dbReference>
<keyword evidence="4" id="KW-1003">Cell membrane</keyword>
<name>A0A6M0H4G0_9CLOT</name>
<dbReference type="AlphaFoldDB" id="A0A6M0H4G0"/>
<dbReference type="SUPFAM" id="SSF55874">
    <property type="entry name" value="ATPase domain of HSP90 chaperone/DNA topoisomerase II/histidine kinase"/>
    <property type="match status" value="1"/>
</dbReference>
<sequence length="230" mass="26687">MKTFIDGYTENEELITLWIHDIKIPISIIKLIIDENMDLSFEPTLKDIDFQVRNIDDSLNKLLYLTRLDDFDKDFIISNVNVKKIIEKVISKHAKYFISKKLKLKLINLDYYILTDEKWLFFVIDQLISNSIKYVNYNGCILIRCHIENNNLILTIYDNGIGIKQEDLSRVFNKGFTGNNGRVNTKSTGLGLYLVKSLCDKVGYTIFIKSKINCYTAVSIGFPNFSDKKI</sequence>
<dbReference type="InterPro" id="IPR003594">
    <property type="entry name" value="HATPase_dom"/>
</dbReference>
<evidence type="ECO:0000256" key="1">
    <source>
        <dbReference type="ARBA" id="ARBA00000085"/>
    </source>
</evidence>
<dbReference type="GO" id="GO:0004721">
    <property type="term" value="F:phosphoprotein phosphatase activity"/>
    <property type="evidence" value="ECO:0007669"/>
    <property type="project" value="TreeGrafter"/>
</dbReference>
<dbReference type="PANTHER" id="PTHR45453:SF2">
    <property type="entry name" value="HISTIDINE KINASE"/>
    <property type="match status" value="1"/>
</dbReference>
<evidence type="ECO:0000259" key="11">
    <source>
        <dbReference type="PROSITE" id="PS50109"/>
    </source>
</evidence>
<keyword evidence="7 12" id="KW-0418">Kinase</keyword>
<keyword evidence="5" id="KW-0808">Transferase</keyword>
<dbReference type="Gene3D" id="3.30.565.10">
    <property type="entry name" value="Histidine kinase-like ATPase, C-terminal domain"/>
    <property type="match status" value="1"/>
</dbReference>
<dbReference type="GO" id="GO:0016036">
    <property type="term" value="P:cellular response to phosphate starvation"/>
    <property type="evidence" value="ECO:0007669"/>
    <property type="project" value="TreeGrafter"/>
</dbReference>
<dbReference type="PROSITE" id="PS50109">
    <property type="entry name" value="HIS_KIN"/>
    <property type="match status" value="1"/>
</dbReference>
<keyword evidence="8" id="KW-1133">Transmembrane helix</keyword>
<evidence type="ECO:0000313" key="12">
    <source>
        <dbReference type="EMBL" id="NEU05620.1"/>
    </source>
</evidence>
<keyword evidence="10" id="KW-0472">Membrane</keyword>
<evidence type="ECO:0000256" key="2">
    <source>
        <dbReference type="ARBA" id="ARBA00004651"/>
    </source>
</evidence>
<dbReference type="GO" id="GO:0000155">
    <property type="term" value="F:phosphorelay sensor kinase activity"/>
    <property type="evidence" value="ECO:0007669"/>
    <property type="project" value="TreeGrafter"/>
</dbReference>
<dbReference type="Proteomes" id="UP000481872">
    <property type="component" value="Unassembled WGS sequence"/>
</dbReference>
<evidence type="ECO:0000256" key="8">
    <source>
        <dbReference type="ARBA" id="ARBA00022989"/>
    </source>
</evidence>
<dbReference type="InterPro" id="IPR005467">
    <property type="entry name" value="His_kinase_dom"/>
</dbReference>
<organism evidence="12 13">
    <name type="scientific">Clostridium senegalense</name>
    <dbReference type="NCBI Taxonomy" id="1465809"/>
    <lineage>
        <taxon>Bacteria</taxon>
        <taxon>Bacillati</taxon>
        <taxon>Bacillota</taxon>
        <taxon>Clostridia</taxon>
        <taxon>Eubacteriales</taxon>
        <taxon>Clostridiaceae</taxon>
        <taxon>Clostridium</taxon>
    </lineage>
</organism>
<dbReference type="EMBL" id="JAAGPU010000023">
    <property type="protein sequence ID" value="NEU05620.1"/>
    <property type="molecule type" value="Genomic_DNA"/>
</dbReference>
<evidence type="ECO:0000256" key="9">
    <source>
        <dbReference type="ARBA" id="ARBA00023012"/>
    </source>
</evidence>